<dbReference type="Gramene" id="KXG19856">
    <property type="protein sequence ID" value="KXG19856"/>
    <property type="gene ID" value="SORBI_3010G126300"/>
</dbReference>
<dbReference type="EMBL" id="CM000769">
    <property type="protein sequence ID" value="KXG19856.1"/>
    <property type="molecule type" value="Genomic_DNA"/>
</dbReference>
<evidence type="ECO:0000313" key="3">
    <source>
        <dbReference type="Proteomes" id="UP000000768"/>
    </source>
</evidence>
<gene>
    <name evidence="2" type="ORF">SORBI_3010G126300</name>
</gene>
<keyword evidence="3" id="KW-1185">Reference proteome</keyword>
<feature type="compositionally biased region" description="Low complexity" evidence="1">
    <location>
        <begin position="78"/>
        <end position="89"/>
    </location>
</feature>
<reference evidence="3" key="2">
    <citation type="journal article" date="2018" name="Plant J.">
        <title>The Sorghum bicolor reference genome: improved assembly, gene annotations, a transcriptome atlas, and signatures of genome organization.</title>
        <authorList>
            <person name="McCormick R.F."/>
            <person name="Truong S.K."/>
            <person name="Sreedasyam A."/>
            <person name="Jenkins J."/>
            <person name="Shu S."/>
            <person name="Sims D."/>
            <person name="Kennedy M."/>
            <person name="Amirebrahimi M."/>
            <person name="Weers B.D."/>
            <person name="McKinley B."/>
            <person name="Mattison A."/>
            <person name="Morishige D.T."/>
            <person name="Grimwood J."/>
            <person name="Schmutz J."/>
            <person name="Mullet J.E."/>
        </authorList>
    </citation>
    <scope>NUCLEOTIDE SEQUENCE [LARGE SCALE GENOMIC DNA]</scope>
    <source>
        <strain evidence="3">cv. BTx623</strain>
    </source>
</reference>
<evidence type="ECO:0000313" key="2">
    <source>
        <dbReference type="EMBL" id="KXG19856.1"/>
    </source>
</evidence>
<proteinExistence type="predicted"/>
<protein>
    <submittedName>
        <fullName evidence="2">Uncharacterized protein</fullName>
    </submittedName>
</protein>
<dbReference type="Proteomes" id="UP000000768">
    <property type="component" value="Chromosome 10"/>
</dbReference>
<dbReference type="InParanoid" id="A0A194YJT0"/>
<name>A0A194YJT0_SORBI</name>
<sequence length="127" mass="13878">MHRHRQEKKTCSQSDPSDLIQSFASLFPGLHQHLTTAAGVPCFGSSPRRPPMQQTPRDRCSGPLSRRPAVQPPHPSRSRSISSPVVRVSFGPRSSPVPGHRRRSPASCAPDLRLGVLLLTPFLGMCP</sequence>
<reference evidence="2 3" key="1">
    <citation type="journal article" date="2009" name="Nature">
        <title>The Sorghum bicolor genome and the diversification of grasses.</title>
        <authorList>
            <person name="Paterson A.H."/>
            <person name="Bowers J.E."/>
            <person name="Bruggmann R."/>
            <person name="Dubchak I."/>
            <person name="Grimwood J."/>
            <person name="Gundlach H."/>
            <person name="Haberer G."/>
            <person name="Hellsten U."/>
            <person name="Mitros T."/>
            <person name="Poliakov A."/>
            <person name="Schmutz J."/>
            <person name="Spannagl M."/>
            <person name="Tang H."/>
            <person name="Wang X."/>
            <person name="Wicker T."/>
            <person name="Bharti A.K."/>
            <person name="Chapman J."/>
            <person name="Feltus F.A."/>
            <person name="Gowik U."/>
            <person name="Grigoriev I.V."/>
            <person name="Lyons E."/>
            <person name="Maher C.A."/>
            <person name="Martis M."/>
            <person name="Narechania A."/>
            <person name="Otillar R.P."/>
            <person name="Penning B.W."/>
            <person name="Salamov A.A."/>
            <person name="Wang Y."/>
            <person name="Zhang L."/>
            <person name="Carpita N.C."/>
            <person name="Freeling M."/>
            <person name="Gingle A.R."/>
            <person name="Hash C.T."/>
            <person name="Keller B."/>
            <person name="Klein P."/>
            <person name="Kresovich S."/>
            <person name="McCann M.C."/>
            <person name="Ming R."/>
            <person name="Peterson D.G."/>
            <person name="Mehboob-ur-Rahman"/>
            <person name="Ware D."/>
            <person name="Westhoff P."/>
            <person name="Mayer K.F."/>
            <person name="Messing J."/>
            <person name="Rokhsar D.S."/>
        </authorList>
    </citation>
    <scope>NUCLEOTIDE SEQUENCE [LARGE SCALE GENOMIC DNA]</scope>
    <source>
        <strain evidence="3">cv. BTx623</strain>
    </source>
</reference>
<organism evidence="2 3">
    <name type="scientific">Sorghum bicolor</name>
    <name type="common">Sorghum</name>
    <name type="synonym">Sorghum vulgare</name>
    <dbReference type="NCBI Taxonomy" id="4558"/>
    <lineage>
        <taxon>Eukaryota</taxon>
        <taxon>Viridiplantae</taxon>
        <taxon>Streptophyta</taxon>
        <taxon>Embryophyta</taxon>
        <taxon>Tracheophyta</taxon>
        <taxon>Spermatophyta</taxon>
        <taxon>Magnoliopsida</taxon>
        <taxon>Liliopsida</taxon>
        <taxon>Poales</taxon>
        <taxon>Poaceae</taxon>
        <taxon>PACMAD clade</taxon>
        <taxon>Panicoideae</taxon>
        <taxon>Andropogonodae</taxon>
        <taxon>Andropogoneae</taxon>
        <taxon>Sorghinae</taxon>
        <taxon>Sorghum</taxon>
    </lineage>
</organism>
<dbReference type="AlphaFoldDB" id="A0A194YJT0"/>
<evidence type="ECO:0000256" key="1">
    <source>
        <dbReference type="SAM" id="MobiDB-lite"/>
    </source>
</evidence>
<accession>A0A194YJT0</accession>
<feature type="region of interest" description="Disordered" evidence="1">
    <location>
        <begin position="38"/>
        <end position="107"/>
    </location>
</feature>